<name>A0A6M3KID3_9ZZZZ</name>
<keyword evidence="1" id="KW-0472">Membrane</keyword>
<evidence type="ECO:0000313" key="2">
    <source>
        <dbReference type="EMBL" id="QJA81572.1"/>
    </source>
</evidence>
<dbReference type="EMBL" id="MT142464">
    <property type="protein sequence ID" value="QJA81572.1"/>
    <property type="molecule type" value="Genomic_DNA"/>
</dbReference>
<sequence length="72" mass="7934">MKLIALLIIIAFVITSCASLPGVRGDNFANDAPTQNMVVKKAESDHWWDMTKILFGTTIGVIGQAILLNNFW</sequence>
<reference evidence="2" key="1">
    <citation type="submission" date="2020-03" db="EMBL/GenBank/DDBJ databases">
        <title>The deep terrestrial virosphere.</title>
        <authorList>
            <person name="Holmfeldt K."/>
            <person name="Nilsson E."/>
            <person name="Simone D."/>
            <person name="Lopez-Fernandez M."/>
            <person name="Wu X."/>
            <person name="de Brujin I."/>
            <person name="Lundin D."/>
            <person name="Andersson A."/>
            <person name="Bertilsson S."/>
            <person name="Dopson M."/>
        </authorList>
    </citation>
    <scope>NUCLEOTIDE SEQUENCE</scope>
    <source>
        <strain evidence="2">MM415A00505</strain>
    </source>
</reference>
<evidence type="ECO:0008006" key="3">
    <source>
        <dbReference type="Google" id="ProtNLM"/>
    </source>
</evidence>
<gene>
    <name evidence="2" type="ORF">MM415A00505_0001</name>
</gene>
<organism evidence="2">
    <name type="scientific">viral metagenome</name>
    <dbReference type="NCBI Taxonomy" id="1070528"/>
    <lineage>
        <taxon>unclassified sequences</taxon>
        <taxon>metagenomes</taxon>
        <taxon>organismal metagenomes</taxon>
    </lineage>
</organism>
<evidence type="ECO:0000256" key="1">
    <source>
        <dbReference type="SAM" id="Phobius"/>
    </source>
</evidence>
<dbReference type="PROSITE" id="PS51257">
    <property type="entry name" value="PROKAR_LIPOPROTEIN"/>
    <property type="match status" value="1"/>
</dbReference>
<keyword evidence="1" id="KW-0812">Transmembrane</keyword>
<accession>A0A6M3KID3</accession>
<keyword evidence="1" id="KW-1133">Transmembrane helix</keyword>
<proteinExistence type="predicted"/>
<feature type="transmembrane region" description="Helical" evidence="1">
    <location>
        <begin position="53"/>
        <end position="71"/>
    </location>
</feature>
<dbReference type="AlphaFoldDB" id="A0A6M3KID3"/>
<protein>
    <recommendedName>
        <fullName evidence="3">Lipoprotein</fullName>
    </recommendedName>
</protein>